<accession>A0A8D9M2W6</accession>
<gene>
    <name evidence="1" type="ORF">BRAPAZ1V2_A08P02380.2</name>
</gene>
<sequence>MHLRNSIECSLIVLINSRIRTSFIKSKRILLILARQETIRNGGYRRFKSHLMVSPTYHEGCYRAERNVLIKLDLLVAFSCSRP</sequence>
<dbReference type="Gramene" id="A08p02380.2_BraZ1">
    <property type="protein sequence ID" value="A08p02380.2_BraZ1.CDS"/>
    <property type="gene ID" value="A08g02380.2_BraZ1"/>
</dbReference>
<dbReference type="Proteomes" id="UP000694005">
    <property type="component" value="Chromosome A08"/>
</dbReference>
<protein>
    <submittedName>
        <fullName evidence="1">Uncharacterized protein</fullName>
    </submittedName>
</protein>
<proteinExistence type="predicted"/>
<evidence type="ECO:0000313" key="2">
    <source>
        <dbReference type="Proteomes" id="UP000694005"/>
    </source>
</evidence>
<dbReference type="EMBL" id="LS974624">
    <property type="protein sequence ID" value="CAG7896572.1"/>
    <property type="molecule type" value="Genomic_DNA"/>
</dbReference>
<name>A0A8D9M2W6_BRACM</name>
<dbReference type="AlphaFoldDB" id="A0A8D9M2W6"/>
<reference evidence="1 2" key="1">
    <citation type="submission" date="2021-07" db="EMBL/GenBank/DDBJ databases">
        <authorList>
            <consortium name="Genoscope - CEA"/>
            <person name="William W."/>
        </authorList>
    </citation>
    <scope>NUCLEOTIDE SEQUENCE [LARGE SCALE GENOMIC DNA]</scope>
</reference>
<evidence type="ECO:0000313" key="1">
    <source>
        <dbReference type="EMBL" id="CAG7896572.1"/>
    </source>
</evidence>
<organism evidence="1 2">
    <name type="scientific">Brassica campestris</name>
    <name type="common">Field mustard</name>
    <dbReference type="NCBI Taxonomy" id="3711"/>
    <lineage>
        <taxon>Eukaryota</taxon>
        <taxon>Viridiplantae</taxon>
        <taxon>Streptophyta</taxon>
        <taxon>Embryophyta</taxon>
        <taxon>Tracheophyta</taxon>
        <taxon>Spermatophyta</taxon>
        <taxon>Magnoliopsida</taxon>
        <taxon>eudicotyledons</taxon>
        <taxon>Gunneridae</taxon>
        <taxon>Pentapetalae</taxon>
        <taxon>rosids</taxon>
        <taxon>malvids</taxon>
        <taxon>Brassicales</taxon>
        <taxon>Brassicaceae</taxon>
        <taxon>Brassiceae</taxon>
        <taxon>Brassica</taxon>
    </lineage>
</organism>